<accession>A0A9X2AL55</accession>
<reference evidence="1" key="1">
    <citation type="submission" date="2022-03" db="EMBL/GenBank/DDBJ databases">
        <authorList>
            <person name="Woo C.Y."/>
        </authorList>
    </citation>
    <scope>NUCLEOTIDE SEQUENCE</scope>
    <source>
        <strain evidence="1">CYS-02</strain>
    </source>
</reference>
<sequence length="157" mass="17035">MLYVKTEAGRAELSSREHGLTPHQRQVLILCDGERTFEQLVQMMPPTTLAAALERLCNLGLLTSHVPVVLRPVQPKREVAGGDPSDRYRATVRLATEIASGLGFTARLKAQLQIEKAQGFADLSHVVASLCSALEDKGNPPQLTAKLHSLRQMAASA</sequence>
<gene>
    <name evidence="1" type="ORF">MMF98_03835</name>
</gene>
<name>A0A9X2AL55_9BURK</name>
<keyword evidence="2" id="KW-1185">Reference proteome</keyword>
<comment type="caution">
    <text evidence="1">The sequence shown here is derived from an EMBL/GenBank/DDBJ whole genome shotgun (WGS) entry which is preliminary data.</text>
</comment>
<dbReference type="AlphaFoldDB" id="A0A9X2AL55"/>
<dbReference type="EMBL" id="JALGBI010000001">
    <property type="protein sequence ID" value="MCJ0762333.1"/>
    <property type="molecule type" value="Genomic_DNA"/>
</dbReference>
<dbReference type="RefSeq" id="WP_243304489.1">
    <property type="nucleotide sequence ID" value="NZ_JALGBI010000001.1"/>
</dbReference>
<dbReference type="Proteomes" id="UP001139447">
    <property type="component" value="Unassembled WGS sequence"/>
</dbReference>
<organism evidence="1 2">
    <name type="scientific">Variovorax terrae</name>
    <dbReference type="NCBI Taxonomy" id="2923278"/>
    <lineage>
        <taxon>Bacteria</taxon>
        <taxon>Pseudomonadati</taxon>
        <taxon>Pseudomonadota</taxon>
        <taxon>Betaproteobacteria</taxon>
        <taxon>Burkholderiales</taxon>
        <taxon>Comamonadaceae</taxon>
        <taxon>Variovorax</taxon>
    </lineage>
</organism>
<proteinExistence type="predicted"/>
<evidence type="ECO:0000313" key="1">
    <source>
        <dbReference type="EMBL" id="MCJ0762333.1"/>
    </source>
</evidence>
<protein>
    <submittedName>
        <fullName evidence="1">Uncharacterized protein</fullName>
    </submittedName>
</protein>
<evidence type="ECO:0000313" key="2">
    <source>
        <dbReference type="Proteomes" id="UP001139447"/>
    </source>
</evidence>